<dbReference type="InterPro" id="IPR036866">
    <property type="entry name" value="RibonucZ/Hydroxyglut_hydro"/>
</dbReference>
<feature type="region of interest" description="Disordered" evidence="11">
    <location>
        <begin position="864"/>
        <end position="906"/>
    </location>
</feature>
<feature type="compositionally biased region" description="Basic and acidic residues" evidence="11">
    <location>
        <begin position="872"/>
        <end position="896"/>
    </location>
</feature>
<dbReference type="GO" id="GO:0005739">
    <property type="term" value="C:mitochondrion"/>
    <property type="evidence" value="ECO:0007669"/>
    <property type="project" value="TreeGrafter"/>
</dbReference>
<accession>A0A1Q2YKU9</accession>
<protein>
    <recommendedName>
        <fullName evidence="4">ribonuclease Z</fullName>
        <ecNumber evidence="4">3.1.26.11</ecNumber>
    </recommendedName>
</protein>
<keyword evidence="8" id="KW-0255">Endonuclease</keyword>
<keyword evidence="9" id="KW-0378">Hydrolase</keyword>
<comment type="caution">
    <text evidence="13">The sequence shown here is derived from an EMBL/GenBank/DDBJ whole genome shotgun (WGS) entry which is preliminary data.</text>
</comment>
<evidence type="ECO:0000256" key="7">
    <source>
        <dbReference type="ARBA" id="ARBA00022723"/>
    </source>
</evidence>
<dbReference type="GO" id="GO:1990180">
    <property type="term" value="P:mitochondrial tRNA 3'-end processing"/>
    <property type="evidence" value="ECO:0007669"/>
    <property type="project" value="TreeGrafter"/>
</dbReference>
<comment type="catalytic activity">
    <reaction evidence="1">
        <text>Endonucleolytic cleavage of RNA, removing extra 3' nucleotides from tRNA precursor, generating 3' termini of tRNAs. A 3'-hydroxy group is left at the tRNA terminus and a 5'-phosphoryl group is left at the trailer molecule.</text>
        <dbReference type="EC" id="3.1.26.11"/>
    </reaction>
</comment>
<proteinExistence type="inferred from homology"/>
<dbReference type="GO" id="GO:0046872">
    <property type="term" value="F:metal ion binding"/>
    <property type="evidence" value="ECO:0007669"/>
    <property type="project" value="UniProtKB-KW"/>
</dbReference>
<gene>
    <name evidence="13" type="ORF">PMKS-003661</name>
</gene>
<keyword evidence="5" id="KW-0819">tRNA processing</keyword>
<evidence type="ECO:0000256" key="10">
    <source>
        <dbReference type="ARBA" id="ARBA00022833"/>
    </source>
</evidence>
<evidence type="ECO:0000256" key="1">
    <source>
        <dbReference type="ARBA" id="ARBA00000402"/>
    </source>
</evidence>
<dbReference type="OrthoDB" id="527344at2759"/>
<organism evidence="13 14">
    <name type="scientific">Pichia membranifaciens</name>
    <dbReference type="NCBI Taxonomy" id="4926"/>
    <lineage>
        <taxon>Eukaryota</taxon>
        <taxon>Fungi</taxon>
        <taxon>Dikarya</taxon>
        <taxon>Ascomycota</taxon>
        <taxon>Saccharomycotina</taxon>
        <taxon>Pichiomycetes</taxon>
        <taxon>Pichiales</taxon>
        <taxon>Pichiaceae</taxon>
        <taxon>Pichia</taxon>
    </lineage>
</organism>
<evidence type="ECO:0000259" key="12">
    <source>
        <dbReference type="Pfam" id="PF13691"/>
    </source>
</evidence>
<dbReference type="InterPro" id="IPR027794">
    <property type="entry name" value="tRNase_Z_dom"/>
</dbReference>
<evidence type="ECO:0000313" key="13">
    <source>
        <dbReference type="EMBL" id="GAV30154.1"/>
    </source>
</evidence>
<dbReference type="PANTHER" id="PTHR12553:SF49">
    <property type="entry name" value="ZINC PHOSPHODIESTERASE ELAC PROTEIN 2"/>
    <property type="match status" value="1"/>
</dbReference>
<evidence type="ECO:0000256" key="8">
    <source>
        <dbReference type="ARBA" id="ARBA00022759"/>
    </source>
</evidence>
<keyword evidence="14" id="KW-1185">Reference proteome</keyword>
<keyword evidence="10" id="KW-0862">Zinc</keyword>
<dbReference type="InterPro" id="IPR047151">
    <property type="entry name" value="RNZ2-like"/>
</dbReference>
<dbReference type="EMBL" id="BDGI01000161">
    <property type="protein sequence ID" value="GAV30154.1"/>
    <property type="molecule type" value="Genomic_DNA"/>
</dbReference>
<evidence type="ECO:0000256" key="2">
    <source>
        <dbReference type="ARBA" id="ARBA00001947"/>
    </source>
</evidence>
<dbReference type="CDD" id="cd07718">
    <property type="entry name" value="RNaseZ_ELAC1_ELAC2-C-term-like_MBL-fold"/>
    <property type="match status" value="1"/>
</dbReference>
<comment type="similarity">
    <text evidence="3">Belongs to the RNase Z family.</text>
</comment>
<dbReference type="Gene3D" id="3.60.15.10">
    <property type="entry name" value="Ribonuclease Z/Hydroxyacylglutathione hydrolase-like"/>
    <property type="match status" value="2"/>
</dbReference>
<evidence type="ECO:0000313" key="14">
    <source>
        <dbReference type="Proteomes" id="UP000186136"/>
    </source>
</evidence>
<evidence type="ECO:0000256" key="6">
    <source>
        <dbReference type="ARBA" id="ARBA00022722"/>
    </source>
</evidence>
<dbReference type="AlphaFoldDB" id="A0A1Q2YKU9"/>
<comment type="cofactor">
    <cofactor evidence="2">
        <name>Zn(2+)</name>
        <dbReference type="ChEBI" id="CHEBI:29105"/>
    </cofactor>
</comment>
<name>A0A1Q2YKU9_9ASCO</name>
<dbReference type="Proteomes" id="UP000186136">
    <property type="component" value="Unassembled WGS sequence"/>
</dbReference>
<keyword evidence="6" id="KW-0540">Nuclease</keyword>
<evidence type="ECO:0000256" key="9">
    <source>
        <dbReference type="ARBA" id="ARBA00022801"/>
    </source>
</evidence>
<evidence type="ECO:0000256" key="4">
    <source>
        <dbReference type="ARBA" id="ARBA00012477"/>
    </source>
</evidence>
<dbReference type="GO" id="GO:0042781">
    <property type="term" value="F:3'-tRNA processing endoribonuclease activity"/>
    <property type="evidence" value="ECO:0007669"/>
    <property type="project" value="UniProtKB-EC"/>
</dbReference>
<dbReference type="PANTHER" id="PTHR12553">
    <property type="entry name" value="ZINC PHOSPHODIESTERASE ELAC PROTEIN 2"/>
    <property type="match status" value="1"/>
</dbReference>
<sequence>MSYEVSVVTHPSADIAKPSIIIEDRSTGDRTIIGNVPSGLQRKCNEMHLRTSRLTSIFFSGILDWESLAGLPGLILTVSDQGVKSLNLYHSGNKILQYMISCWRYFIFRFGMNLKADDTDVSVGHSNIQYTPISISPCTHYGTNDEKTEDHAKLNELMKRIFPVPANSSKPVYNEKKITNITLPKSIVNPKISANWIITPNSVRGKFLVNEAKNLGCEVQHYKKLCSFKSVTLSDGTVINPEQVLEPTRHFNPLLVLDIPSNDYLQNTLSYDWSGNSPNNLPYASVFHFIGDSIADPLSNPDYVKFIKSFGPCTTHFISHKSYCPNSLNFFKTFRVSLKWKSLLPEFFPLPKWSNDSVLKISDSHINVLPLISGQKLVMKSTTGTVLDGSSKQGSEVTMYTPDAAESIYDEEIQPIGFDNVVSKKEFGEMLHNRNSAKSLSKFVDVSKSLKDQVETLILGTGSALPSTLRNVLCNLVRIPFKAADGTTGFRTIVLDAGENSLGSLRRLYQAEEFNMLMDELSMVYLSHLHADHHLGIIDFIKEWNNRQLEKYGMEKRFQKLFVITPWQYDLFMGELNRVDPFIDTNYLCHISCDEFMLGYTAPSLEQVEIESIQTEDIGLISVREIEYTKNEDRANFLYKNLGIAKLTTCSAHHCEYAYSCSMAFKLDIGSNSTNESNLFKVSYSGDTRPKSAFAYIGENSDLLIHESTLEDEKLKDAVDKRHSTTSEAVQVGILMMAKKIILTHFSQRYKSFTCSKSVYERLENPYTKEDLIDSAVYVPSPPSSPRSNKSTQSMLYDNPEIPLEVKSNIFAKPLSQLAKANAANIDILFASDNMKIEYGKLGMQRDVFEKQGRKLERLFLVDEEEVDNSDDETKAAKGVKDSSSSKKKIIQENDQKKKRKMTPSP</sequence>
<evidence type="ECO:0000256" key="11">
    <source>
        <dbReference type="SAM" id="MobiDB-lite"/>
    </source>
</evidence>
<feature type="domain" description="tRNase Z endonuclease" evidence="12">
    <location>
        <begin position="6"/>
        <end position="70"/>
    </location>
</feature>
<keyword evidence="7" id="KW-0479">Metal-binding</keyword>
<evidence type="ECO:0000256" key="5">
    <source>
        <dbReference type="ARBA" id="ARBA00022694"/>
    </source>
</evidence>
<dbReference type="EC" id="3.1.26.11" evidence="4"/>
<dbReference type="Pfam" id="PF13691">
    <property type="entry name" value="Lactamase_B_4"/>
    <property type="match status" value="1"/>
</dbReference>
<reference evidence="13 14" key="1">
    <citation type="submission" date="2016-08" db="EMBL/GenBank/DDBJ databases">
        <title>Whole genome shotgun sequence of Pichia membranifaciens KS47-1.</title>
        <authorList>
            <person name="Konishi M."/>
            <person name="Ishida M."/>
            <person name="Arakawa T."/>
            <person name="Kato Y."/>
            <person name="Horiuchi J."/>
        </authorList>
    </citation>
    <scope>NUCLEOTIDE SEQUENCE [LARGE SCALE GENOMIC DNA]</scope>
    <source>
        <strain evidence="13 14">KS47-1</strain>
    </source>
</reference>
<feature type="compositionally biased region" description="Basic residues" evidence="11">
    <location>
        <begin position="897"/>
        <end position="906"/>
    </location>
</feature>
<evidence type="ECO:0000256" key="3">
    <source>
        <dbReference type="ARBA" id="ARBA00007823"/>
    </source>
</evidence>
<dbReference type="SUPFAM" id="SSF56281">
    <property type="entry name" value="Metallo-hydrolase/oxidoreductase"/>
    <property type="match status" value="1"/>
</dbReference>